<keyword evidence="3" id="KW-1185">Reference proteome</keyword>
<dbReference type="Proteomes" id="UP000665025">
    <property type="component" value="Chromosome 1"/>
</dbReference>
<dbReference type="InterPro" id="IPR027417">
    <property type="entry name" value="P-loop_NTPase"/>
</dbReference>
<dbReference type="SUPFAM" id="SSF52540">
    <property type="entry name" value="P-loop containing nucleoside triphosphate hydrolases"/>
    <property type="match status" value="1"/>
</dbReference>
<dbReference type="Pfam" id="PF13304">
    <property type="entry name" value="AAA_21"/>
    <property type="match status" value="1"/>
</dbReference>
<evidence type="ECO:0000313" key="3">
    <source>
        <dbReference type="Proteomes" id="UP000665025"/>
    </source>
</evidence>
<dbReference type="PANTHER" id="PTHR32182:SF22">
    <property type="entry name" value="ATP-DEPENDENT ENDONUCLEASE, OLD FAMILY-RELATED"/>
    <property type="match status" value="1"/>
</dbReference>
<reference evidence="2 3" key="1">
    <citation type="submission" date="2021-03" db="EMBL/GenBank/DDBJ databases">
        <title>Complete Genome of Pseudoalteromonas viridis Strain BBR56, a new biocontrol bacterial candidate.</title>
        <authorList>
            <person name="Handayani D.P."/>
            <person name="Isnansetyo A."/>
            <person name="Istiqomah I."/>
            <person name="Jumina J."/>
        </authorList>
    </citation>
    <scope>NUCLEOTIDE SEQUENCE [LARGE SCALE GENOMIC DNA]</scope>
    <source>
        <strain evidence="2 3">BBR56</strain>
    </source>
</reference>
<gene>
    <name evidence="2" type="ORF">J5X90_02615</name>
</gene>
<dbReference type="PANTHER" id="PTHR32182">
    <property type="entry name" value="DNA REPLICATION AND REPAIR PROTEIN RECF"/>
    <property type="match status" value="1"/>
</dbReference>
<accession>A0ABX7V508</accession>
<protein>
    <submittedName>
        <fullName evidence="2">AAA family ATPase</fullName>
    </submittedName>
</protein>
<name>A0ABX7V508_9GAMM</name>
<dbReference type="CDD" id="cd16387">
    <property type="entry name" value="ParB_N_Srx"/>
    <property type="match status" value="1"/>
</dbReference>
<evidence type="ECO:0000259" key="1">
    <source>
        <dbReference type="Pfam" id="PF13304"/>
    </source>
</evidence>
<dbReference type="EMBL" id="CP072425">
    <property type="protein sequence ID" value="QTL35966.1"/>
    <property type="molecule type" value="Genomic_DNA"/>
</dbReference>
<evidence type="ECO:0000313" key="2">
    <source>
        <dbReference type="EMBL" id="QTL35966.1"/>
    </source>
</evidence>
<dbReference type="InterPro" id="IPR003959">
    <property type="entry name" value="ATPase_AAA_core"/>
</dbReference>
<feature type="domain" description="ATPase AAA-type core" evidence="1">
    <location>
        <begin position="410"/>
        <end position="637"/>
    </location>
</feature>
<dbReference type="RefSeq" id="WP_209052685.1">
    <property type="nucleotide sequence ID" value="NZ_CP072425.1"/>
</dbReference>
<sequence length="672" mass="77121">MDNIKNLLADTFYEIDSVLLDPNNPRLNVSEEISEDKISDPSVQSKTLRLISGKGNSNLSDLISSFKQHSYIPTEKIIVRDYDKEKAVVIEGNRRLATLKYLKEKYENGDDIGNFDPEIFNNIPVICHKGDNYAIRKVIMGLKHISGSKKWSAINQARFIEKLMSKDSLTEEEICDTYTISKVELRTTLRTLSLIELYKKSDYGDNFADEKYSTFREIVKSPKIKEWLNLTATSIDFSLADQSRLYRLFSFISPVEVEEIDPEDEDEYITNVKEPIIETALQIRELAKIIDDEKALTNLETTRNLLQATLSSEVLGKNKLENALSIIDEQINIAFGYSFLIDEKQSELIQACNKKINALLVTRNKTSDETSVNPFSKKPIVESCLSHFTSLRIEQYKRFNSLNIENLNQVNIFAGINNAGKSSILEAFYILTKLGDTQAFQNMNRNRKKHYGDLKNSNTFNTLPRKAFFSAEFNRKEISLHLFIDNDFEIENMSGFIGRFTSECKYINKEYSYHSDYYEKKVQHYASSNNSLCNSVISFSSSIDDEQVFIECYKKSISNGAKVKVINFIRENIDSNINDVELSDNDGTFIVVYDDSSQNMDLSLFGDGLQKIFYLGIKFAACSNGIILLDEIENGIHKIFFANLRNCCRNWLNSTMYKYLRHRIVKNVSIPL</sequence>
<proteinExistence type="predicted"/>
<dbReference type="Gene3D" id="3.40.50.300">
    <property type="entry name" value="P-loop containing nucleotide triphosphate hydrolases"/>
    <property type="match status" value="1"/>
</dbReference>
<organism evidence="2 3">
    <name type="scientific">Pseudoalteromonas viridis</name>
    <dbReference type="NCBI Taxonomy" id="339617"/>
    <lineage>
        <taxon>Bacteria</taxon>
        <taxon>Pseudomonadati</taxon>
        <taxon>Pseudomonadota</taxon>
        <taxon>Gammaproteobacteria</taxon>
        <taxon>Alteromonadales</taxon>
        <taxon>Pseudoalteromonadaceae</taxon>
        <taxon>Pseudoalteromonas</taxon>
    </lineage>
</organism>